<reference evidence="3" key="2">
    <citation type="submission" date="2023-04" db="EMBL/GenBank/DDBJ databases">
        <authorList>
            <person name="Bruccoleri R.E."/>
            <person name="Oakeley E.J."/>
            <person name="Faust A.-M."/>
            <person name="Dessus-Babus S."/>
            <person name="Altorfer M."/>
            <person name="Burckhardt D."/>
            <person name="Oertli M."/>
            <person name="Naumann U."/>
            <person name="Petersen F."/>
            <person name="Wong J."/>
        </authorList>
    </citation>
    <scope>NUCLEOTIDE SEQUENCE</scope>
    <source>
        <strain evidence="3">GSM-AAB239-AS_SAM_17_03QT</strain>
        <tissue evidence="3">Leaf</tissue>
    </source>
</reference>
<dbReference type="Proteomes" id="UP001140949">
    <property type="component" value="Unassembled WGS sequence"/>
</dbReference>
<gene>
    <name evidence="2" type="ORF">M6B38_146985</name>
    <name evidence="3" type="ORF">M6B38_413495</name>
</gene>
<organism evidence="3 4">
    <name type="scientific">Iris pallida</name>
    <name type="common">Sweet iris</name>
    <dbReference type="NCBI Taxonomy" id="29817"/>
    <lineage>
        <taxon>Eukaryota</taxon>
        <taxon>Viridiplantae</taxon>
        <taxon>Streptophyta</taxon>
        <taxon>Embryophyta</taxon>
        <taxon>Tracheophyta</taxon>
        <taxon>Spermatophyta</taxon>
        <taxon>Magnoliopsida</taxon>
        <taxon>Liliopsida</taxon>
        <taxon>Asparagales</taxon>
        <taxon>Iridaceae</taxon>
        <taxon>Iridoideae</taxon>
        <taxon>Irideae</taxon>
        <taxon>Iris</taxon>
    </lineage>
</organism>
<accession>A0AAX6FKW2</accession>
<reference evidence="3" key="1">
    <citation type="journal article" date="2023" name="GigaByte">
        <title>Genome assembly of the bearded iris, Iris pallida Lam.</title>
        <authorList>
            <person name="Bruccoleri R.E."/>
            <person name="Oakeley E.J."/>
            <person name="Faust A.M.E."/>
            <person name="Altorfer M."/>
            <person name="Dessus-Babus S."/>
            <person name="Burckhardt D."/>
            <person name="Oertli M."/>
            <person name="Naumann U."/>
            <person name="Petersen F."/>
            <person name="Wong J."/>
        </authorList>
    </citation>
    <scope>NUCLEOTIDE SEQUENCE</scope>
    <source>
        <strain evidence="3">GSM-AAB239-AS_SAM_17_03QT</strain>
    </source>
</reference>
<dbReference type="AlphaFoldDB" id="A0AAX6FKW2"/>
<evidence type="ECO:0000313" key="3">
    <source>
        <dbReference type="EMBL" id="KAJ6816913.1"/>
    </source>
</evidence>
<protein>
    <submittedName>
        <fullName evidence="3">Uncharacterized protein</fullName>
    </submittedName>
</protein>
<evidence type="ECO:0000256" key="1">
    <source>
        <dbReference type="SAM" id="MobiDB-lite"/>
    </source>
</evidence>
<sequence length="143" mass="15260">MSFRESSTVAVFQYVVSSEAAASGADGAEEGVGLGAGLGLLPRVREERREWNLLLGLLREELSTGTTEFLSRDEGRHLLQRTEKLPLVGVVAAAFSGWRWSGVGWCLYGNVSSAAVADALIIPSSSSTSSSGICPERKTSRRN</sequence>
<dbReference type="EMBL" id="JANAVB010030818">
    <property type="protein sequence ID" value="KAJ6812772.1"/>
    <property type="molecule type" value="Genomic_DNA"/>
</dbReference>
<feature type="region of interest" description="Disordered" evidence="1">
    <location>
        <begin position="124"/>
        <end position="143"/>
    </location>
</feature>
<proteinExistence type="predicted"/>
<keyword evidence="4" id="KW-1185">Reference proteome</keyword>
<evidence type="ECO:0000313" key="4">
    <source>
        <dbReference type="Proteomes" id="UP001140949"/>
    </source>
</evidence>
<evidence type="ECO:0000313" key="2">
    <source>
        <dbReference type="EMBL" id="KAJ6812772.1"/>
    </source>
</evidence>
<comment type="caution">
    <text evidence="3">The sequence shown here is derived from an EMBL/GenBank/DDBJ whole genome shotgun (WGS) entry which is preliminary data.</text>
</comment>
<dbReference type="EMBL" id="JANAVB010028000">
    <property type="protein sequence ID" value="KAJ6816913.1"/>
    <property type="molecule type" value="Genomic_DNA"/>
</dbReference>
<name>A0AAX6FKW2_IRIPA</name>